<dbReference type="Proteomes" id="UP000295351">
    <property type="component" value="Unassembled WGS sequence"/>
</dbReference>
<keyword evidence="3 5" id="KW-0949">S-adenosyl-L-methionine</keyword>
<dbReference type="InterPro" id="IPR007848">
    <property type="entry name" value="Small_mtfrase_dom"/>
</dbReference>
<comment type="catalytic activity">
    <reaction evidence="4 5">
        <text>L-glutaminyl-[peptide chain release factor] + S-adenosyl-L-methionine = N(5)-methyl-L-glutaminyl-[peptide chain release factor] + S-adenosyl-L-homocysteine + H(+)</text>
        <dbReference type="Rhea" id="RHEA:42896"/>
        <dbReference type="Rhea" id="RHEA-COMP:10271"/>
        <dbReference type="Rhea" id="RHEA-COMP:10272"/>
        <dbReference type="ChEBI" id="CHEBI:15378"/>
        <dbReference type="ChEBI" id="CHEBI:30011"/>
        <dbReference type="ChEBI" id="CHEBI:57856"/>
        <dbReference type="ChEBI" id="CHEBI:59789"/>
        <dbReference type="ChEBI" id="CHEBI:61891"/>
        <dbReference type="EC" id="2.1.1.297"/>
    </reaction>
</comment>
<accession>A0A4R2CVY2</accession>
<feature type="binding site" evidence="5">
    <location>
        <begin position="127"/>
        <end position="131"/>
    </location>
    <ligand>
        <name>S-adenosyl-L-methionine</name>
        <dbReference type="ChEBI" id="CHEBI:59789"/>
    </ligand>
</feature>
<comment type="function">
    <text evidence="5">Methylates the class 1 translation termination release factors RF1/PrfA and RF2/PrfB on the glutamine residue of the universally conserved GGQ motif.</text>
</comment>
<dbReference type="InterPro" id="IPR004556">
    <property type="entry name" value="HemK-like"/>
</dbReference>
<dbReference type="InterPro" id="IPR050320">
    <property type="entry name" value="N5-glutamine_MTase"/>
</dbReference>
<gene>
    <name evidence="5" type="primary">prmC</name>
    <name evidence="8" type="ORF">EV665_107108</name>
</gene>
<dbReference type="NCBIfam" id="TIGR00536">
    <property type="entry name" value="hemK_fam"/>
    <property type="match status" value="1"/>
</dbReference>
<keyword evidence="9" id="KW-1185">Reference proteome</keyword>
<dbReference type="GO" id="GO:0032259">
    <property type="term" value="P:methylation"/>
    <property type="evidence" value="ECO:0007669"/>
    <property type="project" value="UniProtKB-KW"/>
</dbReference>
<dbReference type="InterPro" id="IPR002052">
    <property type="entry name" value="DNA_methylase_N6_adenine_CS"/>
</dbReference>
<dbReference type="HAMAP" id="MF_02126">
    <property type="entry name" value="RF_methyltr_PrmC"/>
    <property type="match status" value="1"/>
</dbReference>
<feature type="binding site" evidence="5">
    <location>
        <position position="179"/>
    </location>
    <ligand>
        <name>S-adenosyl-L-methionine</name>
        <dbReference type="ChEBI" id="CHEBI:59789"/>
    </ligand>
</feature>
<dbReference type="AlphaFoldDB" id="A0A4R2CVY2"/>
<evidence type="ECO:0000256" key="3">
    <source>
        <dbReference type="ARBA" id="ARBA00022691"/>
    </source>
</evidence>
<evidence type="ECO:0000256" key="1">
    <source>
        <dbReference type="ARBA" id="ARBA00022603"/>
    </source>
</evidence>
<dbReference type="RefSeq" id="WP_133034501.1">
    <property type="nucleotide sequence ID" value="NZ_BAABEI010000012.1"/>
</dbReference>
<feature type="binding site" evidence="5">
    <location>
        <begin position="193"/>
        <end position="196"/>
    </location>
    <ligand>
        <name>substrate</name>
    </ligand>
</feature>
<evidence type="ECO:0000313" key="9">
    <source>
        <dbReference type="Proteomes" id="UP000295351"/>
    </source>
</evidence>
<feature type="binding site" evidence="5">
    <location>
        <position position="150"/>
    </location>
    <ligand>
        <name>S-adenosyl-L-methionine</name>
        <dbReference type="ChEBI" id="CHEBI:59789"/>
    </ligand>
</feature>
<dbReference type="CDD" id="cd02440">
    <property type="entry name" value="AdoMet_MTases"/>
    <property type="match status" value="1"/>
</dbReference>
<dbReference type="Pfam" id="PF17827">
    <property type="entry name" value="PrmC_N"/>
    <property type="match status" value="1"/>
</dbReference>
<dbReference type="InterPro" id="IPR040758">
    <property type="entry name" value="PrmC_N"/>
</dbReference>
<dbReference type="GO" id="GO:0102559">
    <property type="term" value="F:peptide chain release factor N(5)-glutamine methyltransferase activity"/>
    <property type="evidence" value="ECO:0007669"/>
    <property type="project" value="UniProtKB-EC"/>
</dbReference>
<sequence>MNGATLAEVLAAARRRLAGAGITDPAGDARTLLMGLLDLTPTSFITEGNRVLGEGERQAVDDALARRIAREPVHRILGRRAFSRLDLALSPQTLEPRPDTEVLVDALVPHAERIVRATGGCRILDLGTGTGAICLALLDLVPGATGVGVDLSAGALETARRNADINGVADRFEAVESDWFAAVTGVFDIIVSNPPYIVRSVVGTLDDEVRLHDPILALDGGEDGLDAYRAIAAGAGDHIRDNGLVAYEIGYDQKDQVTAIMREKGFPRIAAIKDLGGNDRVLLFTRAVAL</sequence>
<dbReference type="EC" id="2.1.1.297" evidence="5"/>
<reference evidence="8 9" key="1">
    <citation type="submission" date="2019-03" db="EMBL/GenBank/DDBJ databases">
        <title>Genomic Encyclopedia of Type Strains, Phase IV (KMG-IV): sequencing the most valuable type-strain genomes for metagenomic binning, comparative biology and taxonomic classification.</title>
        <authorList>
            <person name="Goeker M."/>
        </authorList>
    </citation>
    <scope>NUCLEOTIDE SEQUENCE [LARGE SCALE GENOMIC DNA]</scope>
    <source>
        <strain evidence="8 9">DSM 18401</strain>
    </source>
</reference>
<evidence type="ECO:0000256" key="5">
    <source>
        <dbReference type="HAMAP-Rule" id="MF_02126"/>
    </source>
</evidence>
<dbReference type="PROSITE" id="PS00092">
    <property type="entry name" value="N6_MTASE"/>
    <property type="match status" value="1"/>
</dbReference>
<dbReference type="InterPro" id="IPR019874">
    <property type="entry name" value="RF_methyltr_PrmC"/>
</dbReference>
<feature type="domain" description="Release factor glutamine methyltransferase N-terminal" evidence="7">
    <location>
        <begin position="8"/>
        <end position="78"/>
    </location>
</feature>
<evidence type="ECO:0000256" key="4">
    <source>
        <dbReference type="ARBA" id="ARBA00048391"/>
    </source>
</evidence>
<dbReference type="PANTHER" id="PTHR18895:SF74">
    <property type="entry name" value="MTRF1L RELEASE FACTOR GLUTAMINE METHYLTRANSFERASE"/>
    <property type="match status" value="1"/>
</dbReference>
<dbReference type="SUPFAM" id="SSF53335">
    <property type="entry name" value="S-adenosyl-L-methionine-dependent methyltransferases"/>
    <property type="match status" value="1"/>
</dbReference>
<evidence type="ECO:0000259" key="7">
    <source>
        <dbReference type="Pfam" id="PF17827"/>
    </source>
</evidence>
<dbReference type="NCBIfam" id="TIGR03534">
    <property type="entry name" value="RF_mod_PrmC"/>
    <property type="match status" value="1"/>
</dbReference>
<protein>
    <recommendedName>
        <fullName evidence="5">Release factor glutamine methyltransferase</fullName>
        <shortName evidence="5">RF MTase</shortName>
        <ecNumber evidence="5">2.1.1.297</ecNumber>
    </recommendedName>
    <alternativeName>
        <fullName evidence="5">N5-glutamine methyltransferase PrmC</fullName>
    </alternativeName>
    <alternativeName>
        <fullName evidence="5">Protein-(glutamine-N5) MTase PrmC</fullName>
    </alternativeName>
    <alternativeName>
        <fullName evidence="5">Protein-glutamine N-methyltransferase PrmC</fullName>
    </alternativeName>
</protein>
<dbReference type="Gene3D" id="3.40.50.150">
    <property type="entry name" value="Vaccinia Virus protein VP39"/>
    <property type="match status" value="1"/>
</dbReference>
<dbReference type="PANTHER" id="PTHR18895">
    <property type="entry name" value="HEMK METHYLTRANSFERASE"/>
    <property type="match status" value="1"/>
</dbReference>
<dbReference type="Gene3D" id="1.10.8.10">
    <property type="entry name" value="DNA helicase RuvA subunit, C-terminal domain"/>
    <property type="match status" value="1"/>
</dbReference>
<dbReference type="GO" id="GO:0003676">
    <property type="term" value="F:nucleic acid binding"/>
    <property type="evidence" value="ECO:0007669"/>
    <property type="project" value="InterPro"/>
</dbReference>
<dbReference type="InterPro" id="IPR029063">
    <property type="entry name" value="SAM-dependent_MTases_sf"/>
</dbReference>
<evidence type="ECO:0000313" key="8">
    <source>
        <dbReference type="EMBL" id="TCN45276.1"/>
    </source>
</evidence>
<dbReference type="EMBL" id="SLVX01000007">
    <property type="protein sequence ID" value="TCN45276.1"/>
    <property type="molecule type" value="Genomic_DNA"/>
</dbReference>
<organism evidence="8 9">
    <name type="scientific">Shinella granuli</name>
    <dbReference type="NCBI Taxonomy" id="323621"/>
    <lineage>
        <taxon>Bacteria</taxon>
        <taxon>Pseudomonadati</taxon>
        <taxon>Pseudomonadota</taxon>
        <taxon>Alphaproteobacteria</taxon>
        <taxon>Hyphomicrobiales</taxon>
        <taxon>Rhizobiaceae</taxon>
        <taxon>Shinella</taxon>
    </lineage>
</organism>
<name>A0A4R2CVY2_SHIGR</name>
<evidence type="ECO:0000259" key="6">
    <source>
        <dbReference type="Pfam" id="PF05175"/>
    </source>
</evidence>
<feature type="binding site" evidence="5">
    <location>
        <position position="193"/>
    </location>
    <ligand>
        <name>S-adenosyl-L-methionine</name>
        <dbReference type="ChEBI" id="CHEBI:59789"/>
    </ligand>
</feature>
<comment type="caution">
    <text evidence="8">The sequence shown here is derived from an EMBL/GenBank/DDBJ whole genome shotgun (WGS) entry which is preliminary data.</text>
</comment>
<evidence type="ECO:0000256" key="2">
    <source>
        <dbReference type="ARBA" id="ARBA00022679"/>
    </source>
</evidence>
<comment type="similarity">
    <text evidence="5">Belongs to the protein N5-glutamine methyltransferase family. PrmC subfamily.</text>
</comment>
<proteinExistence type="inferred from homology"/>
<dbReference type="Pfam" id="PF05175">
    <property type="entry name" value="MTS"/>
    <property type="match status" value="1"/>
</dbReference>
<feature type="domain" description="Methyltransferase small" evidence="6">
    <location>
        <begin position="120"/>
        <end position="197"/>
    </location>
</feature>
<keyword evidence="2 5" id="KW-0808">Transferase</keyword>
<keyword evidence="1 5" id="KW-0489">Methyltransferase</keyword>